<evidence type="ECO:0000259" key="6">
    <source>
        <dbReference type="Pfam" id="PF02777"/>
    </source>
</evidence>
<sequence length="216" mass="24846">MREIKPLKYTELDGLSEKQLKEHHDVLYAGYVKKIGEIEEKLKTVDLSTANASYSDLRELKMEETFALNGVKLHEGYFANMAPPSSKSDFGTPKKSDFFPGGVMPSGAIMEMLKRDFGSYEKWEAEFKAMGLCARGWVVLGYDLDEKKLKNILCDSHNQGAPWNMIAVLIMDVYEHAYFIDYATARKAYIEAFFKNIDWKFIDMRISEYGLLFLKK</sequence>
<dbReference type="InterPro" id="IPR050265">
    <property type="entry name" value="Fe/Mn_Superoxide_Dismutase"/>
</dbReference>
<comment type="similarity">
    <text evidence="1">Belongs to the iron/manganese superoxide dismutase family.</text>
</comment>
<dbReference type="EMBL" id="MFIA01000034">
    <property type="protein sequence ID" value="OGF82000.1"/>
    <property type="molecule type" value="Genomic_DNA"/>
</dbReference>
<organism evidence="7 8">
    <name type="scientific">Candidatus Giovannonibacteria bacterium RIFCSPLOWO2_01_FULL_44_16</name>
    <dbReference type="NCBI Taxonomy" id="1798348"/>
    <lineage>
        <taxon>Bacteria</taxon>
        <taxon>Candidatus Giovannoniibacteriota</taxon>
    </lineage>
</organism>
<feature type="binding site" evidence="5">
    <location>
        <position position="23"/>
    </location>
    <ligand>
        <name>Mn(2+)</name>
        <dbReference type="ChEBI" id="CHEBI:29035"/>
    </ligand>
</feature>
<dbReference type="InterPro" id="IPR036314">
    <property type="entry name" value="SOD_C_sf"/>
</dbReference>
<dbReference type="SUPFAM" id="SSF54719">
    <property type="entry name" value="Fe,Mn superoxide dismutase (SOD), C-terminal domain"/>
    <property type="match status" value="1"/>
</dbReference>
<feature type="binding site" evidence="5">
    <location>
        <position position="74"/>
    </location>
    <ligand>
        <name>Mn(2+)</name>
        <dbReference type="ChEBI" id="CHEBI:29035"/>
    </ligand>
</feature>
<feature type="binding site" evidence="5">
    <location>
        <position position="172"/>
    </location>
    <ligand>
        <name>Mn(2+)</name>
        <dbReference type="ChEBI" id="CHEBI:29035"/>
    </ligand>
</feature>
<dbReference type="Gene3D" id="1.10.287.990">
    <property type="entry name" value="Fe,Mn superoxide dismutase (SOD) domain"/>
    <property type="match status" value="1"/>
</dbReference>
<dbReference type="PIRSF" id="PIRSF000349">
    <property type="entry name" value="SODismutase"/>
    <property type="match status" value="1"/>
</dbReference>
<proteinExistence type="inferred from homology"/>
<dbReference type="SUPFAM" id="SSF46609">
    <property type="entry name" value="Fe,Mn superoxide dismutase (SOD), N-terminal domain"/>
    <property type="match status" value="1"/>
</dbReference>
<accession>A0A1F5X2A3</accession>
<reference evidence="7 8" key="1">
    <citation type="journal article" date="2016" name="Nat. Commun.">
        <title>Thousands of microbial genomes shed light on interconnected biogeochemical processes in an aquifer system.</title>
        <authorList>
            <person name="Anantharaman K."/>
            <person name="Brown C.T."/>
            <person name="Hug L.A."/>
            <person name="Sharon I."/>
            <person name="Castelle C.J."/>
            <person name="Probst A.J."/>
            <person name="Thomas B.C."/>
            <person name="Singh A."/>
            <person name="Wilkins M.J."/>
            <person name="Karaoz U."/>
            <person name="Brodie E.L."/>
            <person name="Williams K.H."/>
            <person name="Hubbard S.S."/>
            <person name="Banfield J.F."/>
        </authorList>
    </citation>
    <scope>NUCLEOTIDE SEQUENCE [LARGE SCALE GENOMIC DNA]</scope>
</reference>
<evidence type="ECO:0000256" key="2">
    <source>
        <dbReference type="ARBA" id="ARBA00012682"/>
    </source>
</evidence>
<dbReference type="PANTHER" id="PTHR11404">
    <property type="entry name" value="SUPEROXIDE DISMUTASE 2"/>
    <property type="match status" value="1"/>
</dbReference>
<dbReference type="EC" id="1.15.1.1" evidence="2"/>
<dbReference type="Pfam" id="PF02777">
    <property type="entry name" value="Sod_Fe_C"/>
    <property type="match status" value="1"/>
</dbReference>
<protein>
    <recommendedName>
        <fullName evidence="2">superoxide dismutase</fullName>
        <ecNumber evidence="2">1.15.1.1</ecNumber>
    </recommendedName>
</protein>
<feature type="domain" description="Manganese/iron superoxide dismutase C-terminal" evidence="6">
    <location>
        <begin position="105"/>
        <end position="203"/>
    </location>
</feature>
<dbReference type="AlphaFoldDB" id="A0A1F5X2A3"/>
<name>A0A1F5X2A3_9BACT</name>
<dbReference type="PANTHER" id="PTHR11404:SF6">
    <property type="entry name" value="SUPEROXIDE DISMUTASE [MN], MITOCHONDRIAL"/>
    <property type="match status" value="1"/>
</dbReference>
<gene>
    <name evidence="7" type="ORF">A2924_04315</name>
</gene>
<dbReference type="Proteomes" id="UP000178046">
    <property type="component" value="Unassembled WGS sequence"/>
</dbReference>
<evidence type="ECO:0000313" key="7">
    <source>
        <dbReference type="EMBL" id="OGF82000.1"/>
    </source>
</evidence>
<dbReference type="InterPro" id="IPR019832">
    <property type="entry name" value="Mn/Fe_SOD_C"/>
</dbReference>
<dbReference type="InterPro" id="IPR001189">
    <property type="entry name" value="Mn/Fe_SOD"/>
</dbReference>
<evidence type="ECO:0000313" key="8">
    <source>
        <dbReference type="Proteomes" id="UP000178046"/>
    </source>
</evidence>
<dbReference type="GO" id="GO:0004784">
    <property type="term" value="F:superoxide dismutase activity"/>
    <property type="evidence" value="ECO:0007669"/>
    <property type="project" value="UniProtKB-EC"/>
</dbReference>
<keyword evidence="3 5" id="KW-0479">Metal-binding</keyword>
<dbReference type="GO" id="GO:0046872">
    <property type="term" value="F:metal ion binding"/>
    <property type="evidence" value="ECO:0007669"/>
    <property type="project" value="UniProtKB-KW"/>
</dbReference>
<dbReference type="InterPro" id="IPR036324">
    <property type="entry name" value="Mn/Fe_SOD_N_sf"/>
</dbReference>
<comment type="caution">
    <text evidence="7">The sequence shown here is derived from an EMBL/GenBank/DDBJ whole genome shotgun (WGS) entry which is preliminary data.</text>
</comment>
<evidence type="ECO:0000256" key="3">
    <source>
        <dbReference type="ARBA" id="ARBA00022723"/>
    </source>
</evidence>
<dbReference type="Gene3D" id="3.55.40.20">
    <property type="entry name" value="Iron/manganese superoxide dismutase, C-terminal domain"/>
    <property type="match status" value="1"/>
</dbReference>
<evidence type="ECO:0000256" key="1">
    <source>
        <dbReference type="ARBA" id="ARBA00008714"/>
    </source>
</evidence>
<evidence type="ECO:0000256" key="5">
    <source>
        <dbReference type="PIRSR" id="PIRSR000349-1"/>
    </source>
</evidence>
<evidence type="ECO:0000256" key="4">
    <source>
        <dbReference type="ARBA" id="ARBA00023002"/>
    </source>
</evidence>
<feature type="binding site" evidence="5">
    <location>
        <position position="176"/>
    </location>
    <ligand>
        <name>Mn(2+)</name>
        <dbReference type="ChEBI" id="CHEBI:29035"/>
    </ligand>
</feature>
<keyword evidence="4" id="KW-0560">Oxidoreductase</keyword>